<keyword evidence="2" id="KW-1185">Reference proteome</keyword>
<evidence type="ECO:0000313" key="2">
    <source>
        <dbReference type="Proteomes" id="UP000606974"/>
    </source>
</evidence>
<evidence type="ECO:0000313" key="1">
    <source>
        <dbReference type="EMBL" id="KAF7501999.1"/>
    </source>
</evidence>
<dbReference type="EMBL" id="JAACFV010000879">
    <property type="protein sequence ID" value="KAF7501999.1"/>
    <property type="molecule type" value="Genomic_DNA"/>
</dbReference>
<sequence length="96" mass="10722">METLATLIREAAKVWILLSMKAQKLSLFWTPYLKNIVNITLRKLRPVFVIPTITINVRFKAFVENVPSETSLNTLSALQAYLNPASSSAQINASNS</sequence>
<dbReference type="Proteomes" id="UP000606974">
    <property type="component" value="Unassembled WGS sequence"/>
</dbReference>
<comment type="caution">
    <text evidence="1">The sequence shown here is derived from an EMBL/GenBank/DDBJ whole genome shotgun (WGS) entry which is preliminary data.</text>
</comment>
<name>A0A8H7DWI8_9EURO</name>
<gene>
    <name evidence="1" type="ORF">GJ744_011804</name>
</gene>
<protein>
    <submittedName>
        <fullName evidence="1">Uncharacterized protein</fullName>
    </submittedName>
</protein>
<proteinExistence type="predicted"/>
<organism evidence="1 2">
    <name type="scientific">Endocarpon pusillum</name>
    <dbReference type="NCBI Taxonomy" id="364733"/>
    <lineage>
        <taxon>Eukaryota</taxon>
        <taxon>Fungi</taxon>
        <taxon>Dikarya</taxon>
        <taxon>Ascomycota</taxon>
        <taxon>Pezizomycotina</taxon>
        <taxon>Eurotiomycetes</taxon>
        <taxon>Chaetothyriomycetidae</taxon>
        <taxon>Verrucariales</taxon>
        <taxon>Verrucariaceae</taxon>
        <taxon>Endocarpon</taxon>
    </lineage>
</organism>
<reference evidence="1" key="1">
    <citation type="submission" date="2020-02" db="EMBL/GenBank/DDBJ databases">
        <authorList>
            <person name="Palmer J.M."/>
        </authorList>
    </citation>
    <scope>NUCLEOTIDE SEQUENCE</scope>
    <source>
        <strain evidence="1">EPUS1.4</strain>
        <tissue evidence="1">Thallus</tissue>
    </source>
</reference>
<accession>A0A8H7DWI8</accession>
<dbReference type="AlphaFoldDB" id="A0A8H7DWI8"/>